<dbReference type="Pfam" id="PF06782">
    <property type="entry name" value="UPF0236"/>
    <property type="match status" value="1"/>
</dbReference>
<comment type="similarity">
    <text evidence="1">Belongs to the UPF0236 family.</text>
</comment>
<reference evidence="2" key="1">
    <citation type="submission" date="2021-03" db="EMBL/GenBank/DDBJ databases">
        <title>Proteiniclasticum marinus sp. nov., isolated from tidal flat sediment.</title>
        <authorList>
            <person name="Namirimu T."/>
            <person name="Yang J.-A."/>
            <person name="Yang S.-H."/>
            <person name="Kim Y.-J."/>
            <person name="Kwon K.K."/>
        </authorList>
    </citation>
    <scope>NUCLEOTIDE SEQUENCE</scope>
    <source>
        <strain evidence="2">SCR006</strain>
    </source>
</reference>
<name>A0A939HAU4_9CLOT</name>
<feature type="non-terminal residue" evidence="2">
    <location>
        <position position="310"/>
    </location>
</feature>
<comment type="caution">
    <text evidence="2">The sequence shown here is derived from an EMBL/GenBank/DDBJ whole genome shotgun (WGS) entry which is preliminary data.</text>
</comment>
<dbReference type="EMBL" id="JAFNJU010000028">
    <property type="protein sequence ID" value="MBO1266376.1"/>
    <property type="molecule type" value="Genomic_DNA"/>
</dbReference>
<dbReference type="NCBIfam" id="NF033529">
    <property type="entry name" value="transpos_ISLre2"/>
    <property type="match status" value="1"/>
</dbReference>
<organism evidence="2 3">
    <name type="scientific">Proteiniclasticum aestuarii</name>
    <dbReference type="NCBI Taxonomy" id="2817862"/>
    <lineage>
        <taxon>Bacteria</taxon>
        <taxon>Bacillati</taxon>
        <taxon>Bacillota</taxon>
        <taxon>Clostridia</taxon>
        <taxon>Eubacteriales</taxon>
        <taxon>Clostridiaceae</taxon>
        <taxon>Proteiniclasticum</taxon>
    </lineage>
</organism>
<gene>
    <name evidence="2" type="ORF">J3A84_15215</name>
</gene>
<protein>
    <submittedName>
        <fullName evidence="2">ISLre2 family transposase</fullName>
    </submittedName>
</protein>
<dbReference type="Proteomes" id="UP000664218">
    <property type="component" value="Unassembled WGS sequence"/>
</dbReference>
<keyword evidence="3" id="KW-1185">Reference proteome</keyword>
<evidence type="ECO:0000313" key="3">
    <source>
        <dbReference type="Proteomes" id="UP000664218"/>
    </source>
</evidence>
<proteinExistence type="inferred from homology"/>
<evidence type="ECO:0000256" key="1">
    <source>
        <dbReference type="ARBA" id="ARBA00006539"/>
    </source>
</evidence>
<dbReference type="RefSeq" id="WP_207600902.1">
    <property type="nucleotide sequence ID" value="NZ_JAFNJU010000028.1"/>
</dbReference>
<accession>A0A939HAU4</accession>
<evidence type="ECO:0000313" key="2">
    <source>
        <dbReference type="EMBL" id="MBO1266376.1"/>
    </source>
</evidence>
<dbReference type="InterPro" id="IPR009620">
    <property type="entry name" value="UPF0236"/>
</dbReference>
<dbReference type="AlphaFoldDB" id="A0A939HAU4"/>
<sequence>MEWVVQSRNREKTVSTLLGDICYQRTYYKNRESGAFRHLTDDLLELEPHARMDTGLQSDMLTKAKEISYEQVVQSYDDISIRSRSTVKNLVHRTSMENTNWPNLEDEKRKVRFLYVEADEDHVHQQRGKGMIMKLGYVHEGKHLVNPACKSKHKRNELIGAKYITGLYPNNDDFWFEVLDYIEAQYDLDYVERIFLSGDGAPWIQAGEDILPKCSFVIDGYHLSKYIKSATGPYPAYEKKLKNYVYRGMKDFVEAYFETIESNEHTQLELKRFASCKTYILGNWESIQNRNKEGYLECSAEGHISHVLSH</sequence>